<dbReference type="PANTHER" id="PTHR43344">
    <property type="entry name" value="PHOSPHOSERINE PHOSPHATASE"/>
    <property type="match status" value="1"/>
</dbReference>
<comment type="cofactor">
    <cofactor evidence="1">
        <name>Mg(2+)</name>
        <dbReference type="ChEBI" id="CHEBI:18420"/>
    </cofactor>
</comment>
<evidence type="ECO:0000313" key="10">
    <source>
        <dbReference type="Proteomes" id="UP000530660"/>
    </source>
</evidence>
<dbReference type="Gene3D" id="3.40.50.1000">
    <property type="entry name" value="HAD superfamily/HAD-like"/>
    <property type="match status" value="1"/>
</dbReference>
<dbReference type="GO" id="GO:0000287">
    <property type="term" value="F:magnesium ion binding"/>
    <property type="evidence" value="ECO:0007669"/>
    <property type="project" value="TreeGrafter"/>
</dbReference>
<reference evidence="9 10" key="1">
    <citation type="journal article" date="2020" name="J. Phycol.">
        <title>Comparative genome analysis reveals Cyanidiococcus gen. nov., a new extremophilic red algal genus sister to Cyanidioschyzon (Cyanidioschyzonaceae, Rhodophyta).</title>
        <authorList>
            <person name="Liu S.-L."/>
            <person name="Chiang Y.-R."/>
            <person name="Yoon H.S."/>
            <person name="Fu H.-Y."/>
        </authorList>
    </citation>
    <scope>NUCLEOTIDE SEQUENCE [LARGE SCALE GENOMIC DNA]</scope>
    <source>
        <strain evidence="9 10">THAL066</strain>
    </source>
</reference>
<dbReference type="InterPro" id="IPR023214">
    <property type="entry name" value="HAD_sf"/>
</dbReference>
<evidence type="ECO:0000256" key="4">
    <source>
        <dbReference type="ARBA" id="ARBA00022605"/>
    </source>
</evidence>
<evidence type="ECO:0000256" key="3">
    <source>
        <dbReference type="ARBA" id="ARBA00012640"/>
    </source>
</evidence>
<dbReference type="GO" id="GO:0005737">
    <property type="term" value="C:cytoplasm"/>
    <property type="evidence" value="ECO:0007669"/>
    <property type="project" value="TreeGrafter"/>
</dbReference>
<evidence type="ECO:0000256" key="8">
    <source>
        <dbReference type="ARBA" id="ARBA00023299"/>
    </source>
</evidence>
<keyword evidence="4" id="KW-0028">Amino-acid biosynthesis</keyword>
<gene>
    <name evidence="9" type="ORF">F1559_003770</name>
</gene>
<dbReference type="InterPro" id="IPR036412">
    <property type="entry name" value="HAD-like_sf"/>
</dbReference>
<evidence type="ECO:0000256" key="2">
    <source>
        <dbReference type="ARBA" id="ARBA00005135"/>
    </source>
</evidence>
<keyword evidence="7" id="KW-0460">Magnesium</keyword>
<protein>
    <recommendedName>
        <fullName evidence="3">phosphoserine phosphatase</fullName>
        <ecNumber evidence="3">3.1.3.3</ecNumber>
    </recommendedName>
</protein>
<dbReference type="AlphaFoldDB" id="A0A7J7IP28"/>
<evidence type="ECO:0000256" key="7">
    <source>
        <dbReference type="ARBA" id="ARBA00022842"/>
    </source>
</evidence>
<organism evidence="9 10">
    <name type="scientific">Cyanidiococcus yangmingshanensis</name>
    <dbReference type="NCBI Taxonomy" id="2690220"/>
    <lineage>
        <taxon>Eukaryota</taxon>
        <taxon>Rhodophyta</taxon>
        <taxon>Bangiophyceae</taxon>
        <taxon>Cyanidiales</taxon>
        <taxon>Cyanidiaceae</taxon>
        <taxon>Cyanidiococcus</taxon>
    </lineage>
</organism>
<name>A0A7J7IP28_9RHOD</name>
<keyword evidence="8" id="KW-0718">Serine biosynthesis</keyword>
<dbReference type="OrthoDB" id="27226at2759"/>
<dbReference type="EC" id="3.1.3.3" evidence="3"/>
<keyword evidence="5" id="KW-0479">Metal-binding</keyword>
<keyword evidence="6" id="KW-0378">Hydrolase</keyword>
<dbReference type="Proteomes" id="UP000530660">
    <property type="component" value="Unassembled WGS sequence"/>
</dbReference>
<sequence>MFCSAGWLDRSYQGQLRKALVCWREAFRQECRHSFKISRWNSGRRRVQSLGRSLGACVAQLVDAWRTSLVQAAIVEESRTLSDNAVFWRHLRACVTSAHERAEHNPASQPRSVERHTCDEWVITLLASTPSNSDMGKQTSQVSLETTTVAKVLCDALDLLSSSLDIVVHRMRLLSPTAFELGLCVATWDRATSWDDLLQRCRAQWRDAGLASTQVTVAFQREGPDRRYKRLAIFDLDSTLIQNESIDELAAFAGAQAQVARITEQAMRGEMDFGTAFRETSGAAGWSRGLASDERRTCPHTTNPRCVASHPSLEEARHQGCDCFWGFPRACGFHSGTTSS</sequence>
<dbReference type="GO" id="GO:0006564">
    <property type="term" value="P:L-serine biosynthetic process"/>
    <property type="evidence" value="ECO:0007669"/>
    <property type="project" value="UniProtKB-KW"/>
</dbReference>
<comment type="caution">
    <text evidence="9">The sequence shown here is derived from an EMBL/GenBank/DDBJ whole genome shotgun (WGS) entry which is preliminary data.</text>
</comment>
<dbReference type="InterPro" id="IPR050582">
    <property type="entry name" value="HAD-like_SerB"/>
</dbReference>
<dbReference type="SUPFAM" id="SSF56784">
    <property type="entry name" value="HAD-like"/>
    <property type="match status" value="1"/>
</dbReference>
<accession>A0A7J7IP28</accession>
<dbReference type="EMBL" id="VWRR01000002">
    <property type="protein sequence ID" value="KAF6004895.1"/>
    <property type="molecule type" value="Genomic_DNA"/>
</dbReference>
<evidence type="ECO:0000256" key="1">
    <source>
        <dbReference type="ARBA" id="ARBA00001946"/>
    </source>
</evidence>
<keyword evidence="10" id="KW-1185">Reference proteome</keyword>
<comment type="pathway">
    <text evidence="2">Amino-acid biosynthesis; L-serine biosynthesis; L-serine from 3-phospho-D-glycerate: step 3/3.</text>
</comment>
<evidence type="ECO:0000256" key="5">
    <source>
        <dbReference type="ARBA" id="ARBA00022723"/>
    </source>
</evidence>
<dbReference type="PANTHER" id="PTHR43344:SF2">
    <property type="entry name" value="PHOSPHOSERINE PHOSPHATASE"/>
    <property type="match status" value="1"/>
</dbReference>
<evidence type="ECO:0000313" key="9">
    <source>
        <dbReference type="EMBL" id="KAF6004895.1"/>
    </source>
</evidence>
<proteinExistence type="predicted"/>
<evidence type="ECO:0000256" key="6">
    <source>
        <dbReference type="ARBA" id="ARBA00022801"/>
    </source>
</evidence>
<dbReference type="GO" id="GO:0036424">
    <property type="term" value="F:L-phosphoserine phosphatase activity"/>
    <property type="evidence" value="ECO:0007669"/>
    <property type="project" value="TreeGrafter"/>
</dbReference>